<evidence type="ECO:0000259" key="13">
    <source>
        <dbReference type="PROSITE" id="PS50885"/>
    </source>
</evidence>
<dbReference type="Pfam" id="PF02518">
    <property type="entry name" value="HATPase_c"/>
    <property type="match status" value="1"/>
</dbReference>
<comment type="catalytic activity">
    <reaction evidence="1">
        <text>ATP + protein L-histidine = ADP + protein N-phospho-L-histidine.</text>
        <dbReference type="EC" id="2.7.13.3"/>
    </reaction>
</comment>
<feature type="transmembrane region" description="Helical" evidence="11">
    <location>
        <begin position="123"/>
        <end position="144"/>
    </location>
</feature>
<evidence type="ECO:0000313" key="14">
    <source>
        <dbReference type="EMBL" id="GAA4471333.1"/>
    </source>
</evidence>
<comment type="caution">
    <text evidence="14">The sequence shown here is derived from an EMBL/GenBank/DDBJ whole genome shotgun (WGS) entry which is preliminary data.</text>
</comment>
<keyword evidence="8 11" id="KW-1133">Transmembrane helix</keyword>
<protein>
    <recommendedName>
        <fullName evidence="3">histidine kinase</fullName>
        <ecNumber evidence="3">2.7.13.3</ecNumber>
    </recommendedName>
</protein>
<gene>
    <name evidence="14" type="ORF">GCM10023094_01860</name>
</gene>
<evidence type="ECO:0000256" key="11">
    <source>
        <dbReference type="SAM" id="Phobius"/>
    </source>
</evidence>
<evidence type="ECO:0000256" key="4">
    <source>
        <dbReference type="ARBA" id="ARBA00022553"/>
    </source>
</evidence>
<dbReference type="CDD" id="cd00075">
    <property type="entry name" value="HATPase"/>
    <property type="match status" value="1"/>
</dbReference>
<evidence type="ECO:0000256" key="1">
    <source>
        <dbReference type="ARBA" id="ARBA00000085"/>
    </source>
</evidence>
<dbReference type="SMART" id="SM00387">
    <property type="entry name" value="HATPase_c"/>
    <property type="match status" value="1"/>
</dbReference>
<evidence type="ECO:0000256" key="9">
    <source>
        <dbReference type="ARBA" id="ARBA00023012"/>
    </source>
</evidence>
<evidence type="ECO:0000256" key="6">
    <source>
        <dbReference type="ARBA" id="ARBA00022692"/>
    </source>
</evidence>
<dbReference type="PROSITE" id="PS50109">
    <property type="entry name" value="HIS_KIN"/>
    <property type="match status" value="1"/>
</dbReference>
<comment type="subcellular location">
    <subcellularLocation>
        <location evidence="2">Cell membrane</location>
    </subcellularLocation>
</comment>
<evidence type="ECO:0000256" key="5">
    <source>
        <dbReference type="ARBA" id="ARBA00022679"/>
    </source>
</evidence>
<keyword evidence="9" id="KW-0902">Two-component regulatory system</keyword>
<dbReference type="Pfam" id="PF00512">
    <property type="entry name" value="HisKA"/>
    <property type="match status" value="1"/>
</dbReference>
<keyword evidence="7" id="KW-0418">Kinase</keyword>
<keyword evidence="10 11" id="KW-0472">Membrane</keyword>
<evidence type="ECO:0000256" key="10">
    <source>
        <dbReference type="ARBA" id="ARBA00023136"/>
    </source>
</evidence>
<evidence type="ECO:0000256" key="7">
    <source>
        <dbReference type="ARBA" id="ARBA00022777"/>
    </source>
</evidence>
<dbReference type="PANTHER" id="PTHR45436:SF5">
    <property type="entry name" value="SENSOR HISTIDINE KINASE TRCS"/>
    <property type="match status" value="1"/>
</dbReference>
<dbReference type="Gene3D" id="6.10.340.10">
    <property type="match status" value="1"/>
</dbReference>
<feature type="domain" description="HAMP" evidence="13">
    <location>
        <begin position="145"/>
        <end position="197"/>
    </location>
</feature>
<dbReference type="InterPro" id="IPR005467">
    <property type="entry name" value="His_kinase_dom"/>
</dbReference>
<keyword evidence="5" id="KW-0808">Transferase</keyword>
<dbReference type="SUPFAM" id="SSF55874">
    <property type="entry name" value="ATPase domain of HSP90 chaperone/DNA topoisomerase II/histidine kinase"/>
    <property type="match status" value="1"/>
</dbReference>
<organism evidence="14 15">
    <name type="scientific">Rhodococcus olei</name>
    <dbReference type="NCBI Taxonomy" id="2161675"/>
    <lineage>
        <taxon>Bacteria</taxon>
        <taxon>Bacillati</taxon>
        <taxon>Actinomycetota</taxon>
        <taxon>Actinomycetes</taxon>
        <taxon>Mycobacteriales</taxon>
        <taxon>Nocardiaceae</taxon>
        <taxon>Rhodococcus</taxon>
    </lineage>
</organism>
<dbReference type="EC" id="2.7.13.3" evidence="3"/>
<evidence type="ECO:0000256" key="3">
    <source>
        <dbReference type="ARBA" id="ARBA00012438"/>
    </source>
</evidence>
<dbReference type="Proteomes" id="UP001501183">
    <property type="component" value="Unassembled WGS sequence"/>
</dbReference>
<keyword evidence="6 11" id="KW-0812">Transmembrane</keyword>
<feature type="transmembrane region" description="Helical" evidence="11">
    <location>
        <begin position="12"/>
        <end position="34"/>
    </location>
</feature>
<keyword evidence="15" id="KW-1185">Reference proteome</keyword>
<sequence length="431" mass="44641">MTRSPSLQARVAIASALSAAIVIGAIAAAFAVFLRVNGSRQLDLTLDSVILAAPTTTAMPAVPIEPALQPTPTSPTIDAARTESLGGVVVRARDILVEGSTPSLLSLAVPEDPLIDAIRRQQVWVAAAAATAIAAAAGLGWLFAGRAVRPLQRLAAATHTVGAAAGSDRPSARGARETEELADAIGQMLDRIAVSQKRTGEALASARDFAAASAHELRTPLTSMRTDLEVLATVPLADGQRTEILHDLLATQRQVEATLVDLERLALGELADPSDREMVDLAELADRGVQESRRAHPGVAVDLHAPDQVVVRGLPAGLRLVLDNAVTNAVRHGDARRVQITVDRADGDAVLIVDDDGSGVPETERQAVFDRFVRGSTASSEGSGLGLALVAQQAALHGGAVALTTGPLGGARLTLRMPPADRERADTSAGP</sequence>
<keyword evidence="4" id="KW-0597">Phosphoprotein</keyword>
<dbReference type="SMART" id="SM00388">
    <property type="entry name" value="HisKA"/>
    <property type="match status" value="1"/>
</dbReference>
<reference evidence="15" key="1">
    <citation type="journal article" date="2019" name="Int. J. Syst. Evol. Microbiol.">
        <title>The Global Catalogue of Microorganisms (GCM) 10K type strain sequencing project: providing services to taxonomists for standard genome sequencing and annotation.</title>
        <authorList>
            <consortium name="The Broad Institute Genomics Platform"/>
            <consortium name="The Broad Institute Genome Sequencing Center for Infectious Disease"/>
            <person name="Wu L."/>
            <person name="Ma J."/>
        </authorList>
    </citation>
    <scope>NUCLEOTIDE SEQUENCE [LARGE SCALE GENOMIC DNA]</scope>
    <source>
        <strain evidence="15">JCM 32206</strain>
    </source>
</reference>
<dbReference type="EMBL" id="BAABFB010000007">
    <property type="protein sequence ID" value="GAA4471333.1"/>
    <property type="molecule type" value="Genomic_DNA"/>
</dbReference>
<proteinExistence type="predicted"/>
<dbReference type="InterPro" id="IPR050428">
    <property type="entry name" value="TCS_sensor_his_kinase"/>
</dbReference>
<accession>A0ABP8NU14</accession>
<dbReference type="InterPro" id="IPR036890">
    <property type="entry name" value="HATPase_C_sf"/>
</dbReference>
<dbReference type="InterPro" id="IPR004358">
    <property type="entry name" value="Sig_transdc_His_kin-like_C"/>
</dbReference>
<evidence type="ECO:0000259" key="12">
    <source>
        <dbReference type="PROSITE" id="PS50109"/>
    </source>
</evidence>
<dbReference type="PANTHER" id="PTHR45436">
    <property type="entry name" value="SENSOR HISTIDINE KINASE YKOH"/>
    <property type="match status" value="1"/>
</dbReference>
<evidence type="ECO:0000313" key="15">
    <source>
        <dbReference type="Proteomes" id="UP001501183"/>
    </source>
</evidence>
<dbReference type="Gene3D" id="1.10.287.130">
    <property type="match status" value="1"/>
</dbReference>
<evidence type="ECO:0000256" key="8">
    <source>
        <dbReference type="ARBA" id="ARBA00022989"/>
    </source>
</evidence>
<evidence type="ECO:0000256" key="2">
    <source>
        <dbReference type="ARBA" id="ARBA00004236"/>
    </source>
</evidence>
<dbReference type="PRINTS" id="PR00344">
    <property type="entry name" value="BCTRLSENSOR"/>
</dbReference>
<dbReference type="Pfam" id="PF00672">
    <property type="entry name" value="HAMP"/>
    <property type="match status" value="1"/>
</dbReference>
<dbReference type="CDD" id="cd00082">
    <property type="entry name" value="HisKA"/>
    <property type="match status" value="1"/>
</dbReference>
<dbReference type="InterPro" id="IPR003660">
    <property type="entry name" value="HAMP_dom"/>
</dbReference>
<dbReference type="RefSeq" id="WP_345341128.1">
    <property type="nucleotide sequence ID" value="NZ_BAABFB010000007.1"/>
</dbReference>
<dbReference type="Gene3D" id="3.30.565.10">
    <property type="entry name" value="Histidine kinase-like ATPase, C-terminal domain"/>
    <property type="match status" value="1"/>
</dbReference>
<dbReference type="SUPFAM" id="SSF47384">
    <property type="entry name" value="Homodimeric domain of signal transducing histidine kinase"/>
    <property type="match status" value="1"/>
</dbReference>
<dbReference type="InterPro" id="IPR036097">
    <property type="entry name" value="HisK_dim/P_sf"/>
</dbReference>
<name>A0ABP8NU14_9NOCA</name>
<dbReference type="InterPro" id="IPR003661">
    <property type="entry name" value="HisK_dim/P_dom"/>
</dbReference>
<feature type="domain" description="Histidine kinase" evidence="12">
    <location>
        <begin position="212"/>
        <end position="421"/>
    </location>
</feature>
<dbReference type="InterPro" id="IPR003594">
    <property type="entry name" value="HATPase_dom"/>
</dbReference>
<dbReference type="PROSITE" id="PS50885">
    <property type="entry name" value="HAMP"/>
    <property type="match status" value="1"/>
</dbReference>